<organism>
    <name type="scientific">Serpula lacrymans var. lacrymans (strain S7.9)</name>
    <name type="common">Dry rot fungus</name>
    <dbReference type="NCBI Taxonomy" id="578457"/>
    <lineage>
        <taxon>Eukaryota</taxon>
        <taxon>Fungi</taxon>
        <taxon>Dikarya</taxon>
        <taxon>Basidiomycota</taxon>
        <taxon>Agaricomycotina</taxon>
        <taxon>Agaricomycetes</taxon>
        <taxon>Agaricomycetidae</taxon>
        <taxon>Boletales</taxon>
        <taxon>Coniophorineae</taxon>
        <taxon>Serpulaceae</taxon>
        <taxon>Serpula</taxon>
    </lineage>
</organism>
<dbReference type="RefSeq" id="XP_007319232.1">
    <property type="nucleotide sequence ID" value="XM_007319170.1"/>
</dbReference>
<keyword evidence="2" id="KW-0456">Lyase</keyword>
<accession>F8P097</accession>
<dbReference type="Proteomes" id="UP000008064">
    <property type="component" value="Unassembled WGS sequence"/>
</dbReference>
<dbReference type="KEGG" id="sla:SERLADRAFT_438780"/>
<name>F8P097_SERL9</name>
<evidence type="ECO:0000313" key="3">
    <source>
        <dbReference type="EMBL" id="EGO23470.1"/>
    </source>
</evidence>
<dbReference type="EMBL" id="GL945435">
    <property type="protein sequence ID" value="EGO23470.1"/>
    <property type="molecule type" value="Genomic_DNA"/>
</dbReference>
<dbReference type="SFLD" id="SFLDG01021">
    <property type="entry name" value="Trichodiene_Synthase_Like"/>
    <property type="match status" value="1"/>
</dbReference>
<dbReference type="OrthoDB" id="2998174at2759"/>
<evidence type="ECO:0000256" key="2">
    <source>
        <dbReference type="ARBA" id="ARBA00023239"/>
    </source>
</evidence>
<dbReference type="SFLD" id="SFLDS00005">
    <property type="entry name" value="Isoprenoid_Synthase_Type_I"/>
    <property type="match status" value="1"/>
</dbReference>
<dbReference type="InterPro" id="IPR024652">
    <property type="entry name" value="Trichodiene_synth"/>
</dbReference>
<proteinExistence type="inferred from homology"/>
<evidence type="ECO:0008006" key="4">
    <source>
        <dbReference type="Google" id="ProtNLM"/>
    </source>
</evidence>
<dbReference type="HOGENOM" id="CLU_678028_0_0_1"/>
<dbReference type="GeneID" id="18815088"/>
<sequence>MPVKHTNTTSLHSSCTQDSTSYIPRLQLLLREIGYRYEAPLPTNPGFHESFHEWFKTTLGPALSWDSNKLHNLEKASSSLAERAYPFADTEMNLLMGKLIAIALSFDDSIKDDEMYTSMAGFTQRVYLGMAQPPGVLAIYHGVLKELSIVYEEDTLLMGLAVVPWITYVDGCLMEKRLLTVDAVVRASPLDMGYQHLLEQQHHFQRSLPSPKGARIGPKCDGDKQGMLPIPLKGDAVNFPRYLRLKTGISESFVAAIFKANRGQKLPLTRYLHALPDLVFQIEMMNDLLSFHKEEIDGEQYNVIHLRTQALRSASKKGSQGREWTLMDTFNLLCDEVRDATFRIDAMLRLDEVERKLEKGERRGHGEEDVDIFDETIAKQWRLFKDGYISWHLESSRYKLDFLKKAEYA</sequence>
<dbReference type="GO" id="GO:0016838">
    <property type="term" value="F:carbon-oxygen lyase activity, acting on phosphates"/>
    <property type="evidence" value="ECO:0007669"/>
    <property type="project" value="InterPro"/>
</dbReference>
<gene>
    <name evidence="3" type="ORF">SERLADRAFT_438780</name>
</gene>
<comment type="similarity">
    <text evidence="1">Belongs to the trichodiene synthase family.</text>
</comment>
<evidence type="ECO:0000256" key="1">
    <source>
        <dbReference type="ARBA" id="ARBA00007946"/>
    </source>
</evidence>
<dbReference type="Gene3D" id="1.10.600.10">
    <property type="entry name" value="Farnesyl Diphosphate Synthase"/>
    <property type="match status" value="1"/>
</dbReference>
<reference evidence="3" key="1">
    <citation type="submission" date="2011-04" db="EMBL/GenBank/DDBJ databases">
        <title>Evolution of plant cell wall degrading machinery underlies the functional diversity of forest fungi.</title>
        <authorList>
            <consortium name="US DOE Joint Genome Institute (JGI-PGF)"/>
            <person name="Eastwood D.C."/>
            <person name="Floudas D."/>
            <person name="Binder M."/>
            <person name="Majcherczyk A."/>
            <person name="Schneider P."/>
            <person name="Aerts A."/>
            <person name="Asiegbu F.O."/>
            <person name="Baker S.E."/>
            <person name="Barry K."/>
            <person name="Bendiksby M."/>
            <person name="Blumentritt M."/>
            <person name="Coutinho P.M."/>
            <person name="Cullen D."/>
            <person name="Cullen D."/>
            <person name="Gathman A."/>
            <person name="Goodell B."/>
            <person name="Henrissat B."/>
            <person name="Ihrmark K."/>
            <person name="Kauserud H."/>
            <person name="Kohler A."/>
            <person name="LaButti K."/>
            <person name="Lapidus A."/>
            <person name="Lavin J.L."/>
            <person name="Lee Y.-H."/>
            <person name="Lindquist E."/>
            <person name="Lilly W."/>
            <person name="Lucas S."/>
            <person name="Morin E."/>
            <person name="Murat C."/>
            <person name="Oguiza J.A."/>
            <person name="Park J."/>
            <person name="Pisabarro A.G."/>
            <person name="Riley R."/>
            <person name="Rosling A."/>
            <person name="Salamov A."/>
            <person name="Schmidt O."/>
            <person name="Schmutz J."/>
            <person name="Skrede I."/>
            <person name="Stenlid J."/>
            <person name="Wiebenga A."/>
            <person name="Xie X."/>
            <person name="Kues U."/>
            <person name="Hibbett D.S."/>
            <person name="Hoffmeister D."/>
            <person name="Hogberg N."/>
            <person name="Martin F."/>
            <person name="Grigoriev I.V."/>
            <person name="Watkinson S.C."/>
        </authorList>
    </citation>
    <scope>NUCLEOTIDE SEQUENCE</scope>
    <source>
        <strain evidence="3">S7.9</strain>
    </source>
</reference>
<dbReference type="InterPro" id="IPR008949">
    <property type="entry name" value="Isoprenoid_synthase_dom_sf"/>
</dbReference>
<dbReference type="SUPFAM" id="SSF48576">
    <property type="entry name" value="Terpenoid synthases"/>
    <property type="match status" value="1"/>
</dbReference>
<protein>
    <recommendedName>
        <fullName evidence="4">Terpenoid synthase</fullName>
    </recommendedName>
</protein>
<dbReference type="AlphaFoldDB" id="F8P097"/>